<dbReference type="OrthoDB" id="4294477at2"/>
<accession>A0A1N6VWN7</accession>
<dbReference type="GO" id="GO:0047989">
    <property type="term" value="F:hydroxybutyrate-dimer hydrolase activity"/>
    <property type="evidence" value="ECO:0007669"/>
    <property type="project" value="InterPro"/>
</dbReference>
<evidence type="ECO:0000313" key="2">
    <source>
        <dbReference type="EMBL" id="SIQ82307.1"/>
    </source>
</evidence>
<dbReference type="EMBL" id="FTLW01000004">
    <property type="protein sequence ID" value="SIQ82307.1"/>
    <property type="molecule type" value="Genomic_DNA"/>
</dbReference>
<dbReference type="InterPro" id="IPR016582">
    <property type="entry name" value="OHBut_olig_hydro_put"/>
</dbReference>
<dbReference type="Proteomes" id="UP000241788">
    <property type="component" value="Unassembled WGS sequence"/>
</dbReference>
<dbReference type="InterPro" id="IPR029058">
    <property type="entry name" value="AB_hydrolase_fold"/>
</dbReference>
<dbReference type="GO" id="GO:0019605">
    <property type="term" value="P:butyrate metabolic process"/>
    <property type="evidence" value="ECO:0007669"/>
    <property type="project" value="InterPro"/>
</dbReference>
<keyword evidence="1 2" id="KW-0378">Hydrolase</keyword>
<evidence type="ECO:0000256" key="1">
    <source>
        <dbReference type="ARBA" id="ARBA00022801"/>
    </source>
</evidence>
<name>A0A1N6VWN7_9GAMM</name>
<dbReference type="GO" id="GO:0005615">
    <property type="term" value="C:extracellular space"/>
    <property type="evidence" value="ECO:0007669"/>
    <property type="project" value="InterPro"/>
</dbReference>
<dbReference type="Gene3D" id="3.40.50.1820">
    <property type="entry name" value="alpha/beta hydrolase"/>
    <property type="match status" value="1"/>
</dbReference>
<dbReference type="AlphaFoldDB" id="A0A1N6VWN7"/>
<gene>
    <name evidence="2" type="ORF">SAMN05421546_1903</name>
</gene>
<keyword evidence="3" id="KW-1185">Reference proteome</keyword>
<protein>
    <submittedName>
        <fullName evidence="2">Hydroxybutyrate-dimer hydrolase</fullName>
    </submittedName>
</protein>
<sequence length="569" mass="59691">MPMPANDVITTIHRDGDDLLTAGLGGEGLRAIQAPAFADPVQPTAAELRRRAIWSSWRGIADLGPTGGYGSTYGSLANVPGREFSSLTFLPNARHPHRVLAQVPDAFDAQKRCLVVSVASGSRGVYGAMAVGAAWGLPRGCAVVHTDKAAGSDYYDVDAGMGVAIDGRVSADKSALAFVPATGAGNGIAVKHAHSQDNPEADWGRHTRQAAEFGLRALAMAFPDQAPFTFDNTRVIATGISNGGGAVLRAAEIEGDWLDGVVAGEPNVRVEGHGSRALYDYTTEAALLMPCALPALGLPAMPNTAKLCEAMVADGVIEGRDLAAQQRSALAKLRAGGWSDAALVSGATSTAFDLWRAVAVTYASAYTRSSIDAHPCAYRFSAMEAGAPRAATAEERAAWWSDGSGIPPGAGVHIIDPSSAGEMGIEGLRCLRGLWTQESDIAQQLQAGVAQTRAALPREGLPVIVVHGADDGLIPMAFSSAPYVAAARAGGRDDVRYWQVRRAQHFDAFLALPQFTPHYVPLLPYVYAALDRLDAHLDGKGRLPGDAVIEAKPRAAGQNLRVEELAIPR</sequence>
<proteinExistence type="predicted"/>
<dbReference type="STRING" id="1604334.SAMN05421546_1903"/>
<dbReference type="SUPFAM" id="SSF53474">
    <property type="entry name" value="alpha/beta-Hydrolases"/>
    <property type="match status" value="1"/>
</dbReference>
<evidence type="ECO:0000313" key="3">
    <source>
        <dbReference type="Proteomes" id="UP000241788"/>
    </source>
</evidence>
<organism evidence="2 3">
    <name type="scientific">Solilutibacter tolerans</name>
    <dbReference type="NCBI Taxonomy" id="1604334"/>
    <lineage>
        <taxon>Bacteria</taxon>
        <taxon>Pseudomonadati</taxon>
        <taxon>Pseudomonadota</taxon>
        <taxon>Gammaproteobacteria</taxon>
        <taxon>Lysobacterales</taxon>
        <taxon>Lysobacteraceae</taxon>
        <taxon>Solilutibacter</taxon>
    </lineage>
</organism>
<dbReference type="Pfam" id="PF10605">
    <property type="entry name" value="3HBOH"/>
    <property type="match status" value="1"/>
</dbReference>
<reference evidence="3" key="1">
    <citation type="submission" date="2017-01" db="EMBL/GenBank/DDBJ databases">
        <authorList>
            <person name="Varghese N."/>
            <person name="Submissions S."/>
        </authorList>
    </citation>
    <scope>NUCLEOTIDE SEQUENCE [LARGE SCALE GENOMIC DNA]</scope>
    <source>
        <strain evidence="3">UM1</strain>
    </source>
</reference>